<name>A0A9W6CWW5_9BACT</name>
<dbReference type="Pfam" id="PF04240">
    <property type="entry name" value="Caroten_synth"/>
    <property type="match status" value="1"/>
</dbReference>
<comment type="caution">
    <text evidence="2">The sequence shown here is derived from an EMBL/GenBank/DDBJ whole genome shotgun (WGS) entry which is preliminary data.</text>
</comment>
<dbReference type="PANTHER" id="PTHR39419">
    <property type="entry name" value="SLL0814 PROTEIN"/>
    <property type="match status" value="1"/>
</dbReference>
<sequence length="288" mass="33267">MSDFFYLLMGTIALRPYVFAFLTVYIIAAAAHLGWRRALLFIPIGYSIAWISEFSSIHWGFPYGDYYYITDTIHRELWVLGVPFMDSLSYVFLSYCSYSMALFLLSPVLFARKNVFILETHRLRRSWQTLVLASFLFVFLDIIIDPVALQGYRWFLGQIYGYRHQGLYFGIPMSNFAGWLVVGFAMVAALQRLDRYEILAPQNPSRFQNIPGISLLGPILYVSVLIFNLLVTFWIGERLLGTVGSLLLFFPALLVFFFTLYKQEHITAGDIERHSTEFPHSRVKAPLP</sequence>
<evidence type="ECO:0000256" key="1">
    <source>
        <dbReference type="SAM" id="Phobius"/>
    </source>
</evidence>
<evidence type="ECO:0000313" key="3">
    <source>
        <dbReference type="Proteomes" id="UP001144372"/>
    </source>
</evidence>
<feature type="transmembrane region" description="Helical" evidence="1">
    <location>
        <begin position="88"/>
        <end position="110"/>
    </location>
</feature>
<keyword evidence="1" id="KW-0472">Membrane</keyword>
<evidence type="ECO:0000313" key="2">
    <source>
        <dbReference type="EMBL" id="GLI33346.1"/>
    </source>
</evidence>
<accession>A0A9W6CWW5</accession>
<protein>
    <submittedName>
        <fullName evidence="2">Membrane protein</fullName>
    </submittedName>
</protein>
<dbReference type="InterPro" id="IPR007354">
    <property type="entry name" value="CruF-like"/>
</dbReference>
<dbReference type="AlphaFoldDB" id="A0A9W6CWW5"/>
<dbReference type="PANTHER" id="PTHR39419:SF1">
    <property type="entry name" value="SLL0814 PROTEIN"/>
    <property type="match status" value="1"/>
</dbReference>
<feature type="transmembrane region" description="Helical" evidence="1">
    <location>
        <begin position="130"/>
        <end position="149"/>
    </location>
</feature>
<keyword evidence="1" id="KW-1133">Transmembrane helix</keyword>
<feature type="transmembrane region" description="Helical" evidence="1">
    <location>
        <begin position="210"/>
        <end position="235"/>
    </location>
</feature>
<reference evidence="2" key="1">
    <citation type="submission" date="2022-12" db="EMBL/GenBank/DDBJ databases">
        <title>Reference genome sequencing for broad-spectrum identification of bacterial and archaeal isolates by mass spectrometry.</title>
        <authorList>
            <person name="Sekiguchi Y."/>
            <person name="Tourlousse D.M."/>
        </authorList>
    </citation>
    <scope>NUCLEOTIDE SEQUENCE</scope>
    <source>
        <strain evidence="2">ASRB1</strain>
    </source>
</reference>
<feature type="transmembrane region" description="Helical" evidence="1">
    <location>
        <begin position="6"/>
        <end position="27"/>
    </location>
</feature>
<proteinExistence type="predicted"/>
<feature type="transmembrane region" description="Helical" evidence="1">
    <location>
        <begin position="241"/>
        <end position="261"/>
    </location>
</feature>
<feature type="transmembrane region" description="Helical" evidence="1">
    <location>
        <begin position="169"/>
        <end position="190"/>
    </location>
</feature>
<gene>
    <name evidence="2" type="ORF">DAMNIGENAA_07790</name>
</gene>
<organism evidence="2 3">
    <name type="scientific">Desulforhabdus amnigena</name>
    <dbReference type="NCBI Taxonomy" id="40218"/>
    <lineage>
        <taxon>Bacteria</taxon>
        <taxon>Pseudomonadati</taxon>
        <taxon>Thermodesulfobacteriota</taxon>
        <taxon>Syntrophobacteria</taxon>
        <taxon>Syntrophobacterales</taxon>
        <taxon>Syntrophobacteraceae</taxon>
        <taxon>Desulforhabdus</taxon>
    </lineage>
</organism>
<feature type="transmembrane region" description="Helical" evidence="1">
    <location>
        <begin position="39"/>
        <end position="61"/>
    </location>
</feature>
<keyword evidence="3" id="KW-1185">Reference proteome</keyword>
<dbReference type="EMBL" id="BSDR01000001">
    <property type="protein sequence ID" value="GLI33346.1"/>
    <property type="molecule type" value="Genomic_DNA"/>
</dbReference>
<keyword evidence="1" id="KW-0812">Transmembrane</keyword>
<dbReference type="RefSeq" id="WP_281792357.1">
    <property type="nucleotide sequence ID" value="NZ_BSDR01000001.1"/>
</dbReference>
<dbReference type="Proteomes" id="UP001144372">
    <property type="component" value="Unassembled WGS sequence"/>
</dbReference>